<proteinExistence type="predicted"/>
<dbReference type="AlphaFoldDB" id="A0AAD9AJ90"/>
<sequence length="185" mass="19957">MPDGTVTTLTSQGILEGMGATLRVQTADRPHPSQASCQPRARAPMPRHQASQVRVFAPTNYDDDNIPPPLPSSVSARVWAGLSCGRERARVPAESGISNAAAGISGKTPWGMRDCASPENGAVQLVAADGRAPVWRRCVREPYSERVCFSEFDYRSGVGGRRFGLDRPGSFPSRNTSALNRRGMF</sequence>
<organism evidence="2 3">
    <name type="scientific">Colletotrichum chrysophilum</name>
    <dbReference type="NCBI Taxonomy" id="1836956"/>
    <lineage>
        <taxon>Eukaryota</taxon>
        <taxon>Fungi</taxon>
        <taxon>Dikarya</taxon>
        <taxon>Ascomycota</taxon>
        <taxon>Pezizomycotina</taxon>
        <taxon>Sordariomycetes</taxon>
        <taxon>Hypocreomycetidae</taxon>
        <taxon>Glomerellales</taxon>
        <taxon>Glomerellaceae</taxon>
        <taxon>Colletotrichum</taxon>
        <taxon>Colletotrichum gloeosporioides species complex</taxon>
    </lineage>
</organism>
<feature type="region of interest" description="Disordered" evidence="1">
    <location>
        <begin position="26"/>
        <end position="47"/>
    </location>
</feature>
<dbReference type="EMBL" id="JAQOWY010000145">
    <property type="protein sequence ID" value="KAK1849383.1"/>
    <property type="molecule type" value="Genomic_DNA"/>
</dbReference>
<comment type="caution">
    <text evidence="2">The sequence shown here is derived from an EMBL/GenBank/DDBJ whole genome shotgun (WGS) entry which is preliminary data.</text>
</comment>
<accession>A0AAD9AJ90</accession>
<name>A0AAD9AJ90_9PEZI</name>
<evidence type="ECO:0000256" key="1">
    <source>
        <dbReference type="SAM" id="MobiDB-lite"/>
    </source>
</evidence>
<reference evidence="2" key="1">
    <citation type="submission" date="2023-01" db="EMBL/GenBank/DDBJ databases">
        <title>Colletotrichum chrysophilum M932 genome sequence.</title>
        <authorList>
            <person name="Baroncelli R."/>
        </authorList>
    </citation>
    <scope>NUCLEOTIDE SEQUENCE</scope>
    <source>
        <strain evidence="2">M932</strain>
    </source>
</reference>
<evidence type="ECO:0000313" key="3">
    <source>
        <dbReference type="Proteomes" id="UP001243330"/>
    </source>
</evidence>
<keyword evidence="3" id="KW-1185">Reference proteome</keyword>
<dbReference type="Proteomes" id="UP001243330">
    <property type="component" value="Unassembled WGS sequence"/>
</dbReference>
<gene>
    <name evidence="2" type="ORF">CCHR01_07980</name>
</gene>
<protein>
    <submittedName>
        <fullName evidence="2">Uncharacterized protein</fullName>
    </submittedName>
</protein>
<evidence type="ECO:0000313" key="2">
    <source>
        <dbReference type="EMBL" id="KAK1849383.1"/>
    </source>
</evidence>